<keyword evidence="1" id="KW-1133">Transmembrane helix</keyword>
<sequence length="195" mass="23209">MRGIKIMSEIIDVYTRIKYKKDNVIKDDDILDDLDIYSAMLELEYDVIVYKDEKLLTLQSRANYSYARTYSLSEERNELQRVAKIKGIDNLYYIFCSYSLSMGIIYGVINFDIKNNAIYEKIFKEEDCEEILEKLSSELVEKFQMLNEGEKEYTDDGENLDDIVEEMNDKISKYCYEEFIKFINETKLEELDFNC</sequence>
<evidence type="ECO:0000256" key="1">
    <source>
        <dbReference type="SAM" id="Phobius"/>
    </source>
</evidence>
<dbReference type="AlphaFoldDB" id="A0A510L8V5"/>
<keyword evidence="1" id="KW-0472">Membrane</keyword>
<name>A0A510L8V5_9FUSO</name>
<dbReference type="KEGG" id="lhg:JMUB5056_0546"/>
<gene>
    <name evidence="2" type="ORF">JMUB5056_0546</name>
</gene>
<dbReference type="Proteomes" id="UP000321561">
    <property type="component" value="Chromosome"/>
</dbReference>
<feature type="transmembrane region" description="Helical" evidence="1">
    <location>
        <begin position="91"/>
        <end position="109"/>
    </location>
</feature>
<evidence type="ECO:0000313" key="3">
    <source>
        <dbReference type="Proteomes" id="UP000321561"/>
    </source>
</evidence>
<dbReference type="EMBL" id="AP019846">
    <property type="protein sequence ID" value="BBM58963.1"/>
    <property type="molecule type" value="Genomic_DNA"/>
</dbReference>
<protein>
    <submittedName>
        <fullName evidence="2">Uncharacterized protein</fullName>
    </submittedName>
</protein>
<keyword evidence="1" id="KW-0812">Transmembrane</keyword>
<organism evidence="2 3">
    <name type="scientific">Leptotrichia hongkongensis</name>
    <dbReference type="NCBI Taxonomy" id="554406"/>
    <lineage>
        <taxon>Bacteria</taxon>
        <taxon>Fusobacteriati</taxon>
        <taxon>Fusobacteriota</taxon>
        <taxon>Fusobacteriia</taxon>
        <taxon>Fusobacteriales</taxon>
        <taxon>Leptotrichiaceae</taxon>
        <taxon>Leptotrichia</taxon>
    </lineage>
</organism>
<proteinExistence type="predicted"/>
<evidence type="ECO:0000313" key="2">
    <source>
        <dbReference type="EMBL" id="BBM58963.1"/>
    </source>
</evidence>
<accession>A0A510L8V5</accession>
<reference evidence="2 3" key="1">
    <citation type="submission" date="2019-07" db="EMBL/GenBank/DDBJ databases">
        <title>Complete Genome Sequence of Leptotrichia hongkongensis Strain JMUB5056.</title>
        <authorList>
            <person name="Watanabe S."/>
            <person name="Cui L."/>
        </authorList>
    </citation>
    <scope>NUCLEOTIDE SEQUENCE [LARGE SCALE GENOMIC DNA]</scope>
    <source>
        <strain evidence="2 3">JMUB5056</strain>
    </source>
</reference>